<dbReference type="AlphaFoldDB" id="A0A376WW42"/>
<dbReference type="EMBL" id="UGDD01000002">
    <property type="protein sequence ID" value="STJ54237.1"/>
    <property type="molecule type" value="Genomic_DNA"/>
</dbReference>
<dbReference type="Proteomes" id="UP000254503">
    <property type="component" value="Unassembled WGS sequence"/>
</dbReference>
<evidence type="ECO:0000313" key="2">
    <source>
        <dbReference type="EMBL" id="STJ54237.1"/>
    </source>
</evidence>
<evidence type="ECO:0000313" key="3">
    <source>
        <dbReference type="Proteomes" id="UP000254503"/>
    </source>
</evidence>
<protein>
    <submittedName>
        <fullName evidence="2">Transcriptional repressor RcnR</fullName>
    </submittedName>
</protein>
<dbReference type="Gene3D" id="1.20.58.1000">
    <property type="entry name" value="Metal-sensitive repressor, helix protomer"/>
    <property type="match status" value="1"/>
</dbReference>
<dbReference type="GO" id="GO:0003677">
    <property type="term" value="F:DNA binding"/>
    <property type="evidence" value="ECO:0007669"/>
    <property type="project" value="InterPro"/>
</dbReference>
<comment type="similarity">
    <text evidence="1">Belongs to the FrmR/RcnR family.</text>
</comment>
<sequence>MSHTIRDKQKLKARASKIQGQVVALKKMLDEPHECAAVYNRLLLSVAR</sequence>
<proteinExistence type="inferred from homology"/>
<gene>
    <name evidence="2" type="primary">rcnR_1</name>
    <name evidence="2" type="ORF">NCTC9045_02111</name>
</gene>
<name>A0A376WW42_ECOLX</name>
<evidence type="ECO:0000256" key="1">
    <source>
        <dbReference type="ARBA" id="ARBA00005260"/>
    </source>
</evidence>
<dbReference type="InterPro" id="IPR038390">
    <property type="entry name" value="Metal_Tscrpt_repr_sf"/>
</dbReference>
<reference evidence="2 3" key="1">
    <citation type="submission" date="2018-06" db="EMBL/GenBank/DDBJ databases">
        <authorList>
            <consortium name="Pathogen Informatics"/>
            <person name="Doyle S."/>
        </authorList>
    </citation>
    <scope>NUCLEOTIDE SEQUENCE [LARGE SCALE GENOMIC DNA]</scope>
    <source>
        <strain evidence="2 3">NCTC9045</strain>
    </source>
</reference>
<accession>A0A376WW42</accession>
<dbReference type="InterPro" id="IPR003735">
    <property type="entry name" value="Metal_Tscrpt_repr"/>
</dbReference>
<dbReference type="Pfam" id="PF02583">
    <property type="entry name" value="Trns_repr_metal"/>
    <property type="match status" value="1"/>
</dbReference>
<dbReference type="GO" id="GO:0045892">
    <property type="term" value="P:negative regulation of DNA-templated transcription"/>
    <property type="evidence" value="ECO:0007669"/>
    <property type="project" value="UniProtKB-ARBA"/>
</dbReference>
<dbReference type="GO" id="GO:0046872">
    <property type="term" value="F:metal ion binding"/>
    <property type="evidence" value="ECO:0007669"/>
    <property type="project" value="InterPro"/>
</dbReference>
<organism evidence="2 3">
    <name type="scientific">Escherichia coli</name>
    <dbReference type="NCBI Taxonomy" id="562"/>
    <lineage>
        <taxon>Bacteria</taxon>
        <taxon>Pseudomonadati</taxon>
        <taxon>Pseudomonadota</taxon>
        <taxon>Gammaproteobacteria</taxon>
        <taxon>Enterobacterales</taxon>
        <taxon>Enterobacteriaceae</taxon>
        <taxon>Escherichia</taxon>
    </lineage>
</organism>